<evidence type="ECO:0000313" key="4">
    <source>
        <dbReference type="Proteomes" id="UP000290932"/>
    </source>
</evidence>
<evidence type="ECO:0000259" key="2">
    <source>
        <dbReference type="Pfam" id="PF12804"/>
    </source>
</evidence>
<dbReference type="Pfam" id="PF12804">
    <property type="entry name" value="NTP_transf_3"/>
    <property type="match status" value="1"/>
</dbReference>
<keyword evidence="4" id="KW-1185">Reference proteome</keyword>
<evidence type="ECO:0000313" key="3">
    <source>
        <dbReference type="EMBL" id="RXE55433.1"/>
    </source>
</evidence>
<dbReference type="InterPro" id="IPR025877">
    <property type="entry name" value="MobA-like_NTP_Trfase"/>
</dbReference>
<sequence length="196" mass="21390">MLALIMAGGAGSRLGMAEKPLVTIGTRPMIAYVLDAFASAGHETLVVTSPRTPVTKNWCRANGIERYDAEGSGYIDDLEETVLALDLGEPLFTCVADLPCLNARIIHTIEERYRTAGTPACSTWVPHDLCREYGCRTQYTAIVDGVDACPVGINIVDGTRIGSAQEEVAVLIRDRRLAFNINTREELALVRSYLCR</sequence>
<organism evidence="3 4">
    <name type="scientific">Methanoculleus taiwanensis</name>
    <dbReference type="NCBI Taxonomy" id="1550565"/>
    <lineage>
        <taxon>Archaea</taxon>
        <taxon>Methanobacteriati</taxon>
        <taxon>Methanobacteriota</taxon>
        <taxon>Stenosarchaea group</taxon>
        <taxon>Methanomicrobia</taxon>
        <taxon>Methanomicrobiales</taxon>
        <taxon>Methanomicrobiaceae</taxon>
        <taxon>Methanoculleus</taxon>
    </lineage>
</organism>
<dbReference type="PANTHER" id="PTHR19136:SF86">
    <property type="entry name" value="ADENOSYLCOBINAMIDE-PHOSPHATE GUANYLYLTRANSFERASE"/>
    <property type="match status" value="1"/>
</dbReference>
<gene>
    <name evidence="3" type="ORF">ABH15_11870</name>
</gene>
<dbReference type="Proteomes" id="UP000290932">
    <property type="component" value="Unassembled WGS sequence"/>
</dbReference>
<dbReference type="OrthoDB" id="9782at2157"/>
<dbReference type="AlphaFoldDB" id="A0A498GY79"/>
<feature type="domain" description="MobA-like NTP transferase" evidence="2">
    <location>
        <begin position="3"/>
        <end position="122"/>
    </location>
</feature>
<protein>
    <submittedName>
        <fullName evidence="3">5-deoxyadenosylcobinamide phosphate nucleotidyltransferase</fullName>
    </submittedName>
</protein>
<dbReference type="InterPro" id="IPR029044">
    <property type="entry name" value="Nucleotide-diphossugar_trans"/>
</dbReference>
<dbReference type="PANTHER" id="PTHR19136">
    <property type="entry name" value="MOLYBDENUM COFACTOR GUANYLYLTRANSFERASE"/>
    <property type="match status" value="1"/>
</dbReference>
<dbReference type="Gene3D" id="3.90.550.10">
    <property type="entry name" value="Spore Coat Polysaccharide Biosynthesis Protein SpsA, Chain A"/>
    <property type="match status" value="1"/>
</dbReference>
<reference evidence="3 4" key="1">
    <citation type="journal article" date="2015" name="Int. J. Syst. Evol. Microbiol.">
        <title>Methanoculleus taiwanensis sp. nov., a methanogen isolated from deep marine sediment at the deformation front area near Taiwan.</title>
        <authorList>
            <person name="Weng C.Y."/>
            <person name="Chen S.C."/>
            <person name="Lai M.C."/>
            <person name="Wu S.Y."/>
            <person name="Lin S."/>
            <person name="Yang T.F."/>
            <person name="Chen P.C."/>
        </authorList>
    </citation>
    <scope>NUCLEOTIDE SEQUENCE [LARGE SCALE GENOMIC DNA]</scope>
    <source>
        <strain evidence="3 4">CYW4</strain>
    </source>
</reference>
<name>A0A498GY79_9EURY</name>
<dbReference type="RefSeq" id="WP_128694617.1">
    <property type="nucleotide sequence ID" value="NZ_LHQS01000003.1"/>
</dbReference>
<proteinExistence type="predicted"/>
<dbReference type="SUPFAM" id="SSF53448">
    <property type="entry name" value="Nucleotide-diphospho-sugar transferases"/>
    <property type="match status" value="1"/>
</dbReference>
<comment type="caution">
    <text evidence="3">The sequence shown here is derived from an EMBL/GenBank/DDBJ whole genome shotgun (WGS) entry which is preliminary data.</text>
</comment>
<evidence type="ECO:0000256" key="1">
    <source>
        <dbReference type="ARBA" id="ARBA00022679"/>
    </source>
</evidence>
<dbReference type="GO" id="GO:0016779">
    <property type="term" value="F:nucleotidyltransferase activity"/>
    <property type="evidence" value="ECO:0007669"/>
    <property type="project" value="UniProtKB-ARBA"/>
</dbReference>
<keyword evidence="1 3" id="KW-0808">Transferase</keyword>
<dbReference type="EMBL" id="LHQS01000003">
    <property type="protein sequence ID" value="RXE55433.1"/>
    <property type="molecule type" value="Genomic_DNA"/>
</dbReference>
<accession>A0A498GY79</accession>